<dbReference type="InterPro" id="IPR014440">
    <property type="entry name" value="HCCAis_GSTk"/>
</dbReference>
<name>A0A8J3EBQ0_9PROT</name>
<dbReference type="CDD" id="cd03022">
    <property type="entry name" value="DsbA_HCCA_Iso"/>
    <property type="match status" value="1"/>
</dbReference>
<dbReference type="AlphaFoldDB" id="A0A8J3EBQ0"/>
<dbReference type="Pfam" id="PF01323">
    <property type="entry name" value="DSBA"/>
    <property type="match status" value="1"/>
</dbReference>
<comment type="catalytic activity">
    <reaction evidence="1">
        <text>2-hydroxychromene-2-carboxylate = (3E)-4-(2-hydroxyphenyl)-2-oxobut-3-enoate</text>
        <dbReference type="Rhea" id="RHEA:27401"/>
        <dbReference type="ChEBI" id="CHEBI:59350"/>
        <dbReference type="ChEBI" id="CHEBI:59353"/>
        <dbReference type="EC" id="5.99.1.4"/>
    </reaction>
</comment>
<feature type="domain" description="DSBA-like thioredoxin" evidence="3">
    <location>
        <begin position="4"/>
        <end position="198"/>
    </location>
</feature>
<dbReference type="GO" id="GO:0004602">
    <property type="term" value="F:glutathione peroxidase activity"/>
    <property type="evidence" value="ECO:0007669"/>
    <property type="project" value="TreeGrafter"/>
</dbReference>
<dbReference type="Proteomes" id="UP000597507">
    <property type="component" value="Unassembled WGS sequence"/>
</dbReference>
<feature type="active site" description="Nucleophile" evidence="2">
    <location>
        <position position="13"/>
    </location>
</feature>
<comment type="similarity">
    <text evidence="1">Belongs to the GST superfamily. NadH family.</text>
</comment>
<dbReference type="GO" id="GO:1901170">
    <property type="term" value="P:naphthalene catabolic process"/>
    <property type="evidence" value="ECO:0007669"/>
    <property type="project" value="InterPro"/>
</dbReference>
<dbReference type="InterPro" id="IPR036249">
    <property type="entry name" value="Thioredoxin-like_sf"/>
</dbReference>
<dbReference type="SUPFAM" id="SSF52833">
    <property type="entry name" value="Thioredoxin-like"/>
    <property type="match status" value="1"/>
</dbReference>
<gene>
    <name evidence="4" type="ORF">GCM10010964_15980</name>
</gene>
<dbReference type="InterPro" id="IPR051924">
    <property type="entry name" value="GST_Kappa/NadH"/>
</dbReference>
<evidence type="ECO:0000313" key="5">
    <source>
        <dbReference type="Proteomes" id="UP000597507"/>
    </source>
</evidence>
<sequence>MAPQIDYFLSLNSPWTHLGAARLEAMAARHGATIRIFPVDFGAIFKATGGLPLPQRSPQRRAYRMWELRRWSDHLGIPIRIEPRFFPMRETLPAHCVIALRETQGHAPAIRLAHRVLKALWEEEKDPGEEATLAALIAETGQEAEALLRLAADPRWAAQRAADTEAAIARGVFGAPTCIVGDEPFWGQDRLDFLERRLARGD</sequence>
<evidence type="ECO:0000313" key="4">
    <source>
        <dbReference type="EMBL" id="GGG28856.1"/>
    </source>
</evidence>
<comment type="caution">
    <text evidence="4">The sequence shown here is derived from an EMBL/GenBank/DDBJ whole genome shotgun (WGS) entry which is preliminary data.</text>
</comment>
<protein>
    <recommendedName>
        <fullName evidence="1">2-hydroxychromene-2-carboxylate isomerase</fullName>
        <ecNumber evidence="1">5.99.1.4</ecNumber>
    </recommendedName>
</protein>
<dbReference type="EMBL" id="BMKS01000004">
    <property type="protein sequence ID" value="GGG28856.1"/>
    <property type="molecule type" value="Genomic_DNA"/>
</dbReference>
<dbReference type="RefSeq" id="WP_188899498.1">
    <property type="nucleotide sequence ID" value="NZ_BMKS01000004.1"/>
</dbReference>
<dbReference type="GO" id="GO:0006749">
    <property type="term" value="P:glutathione metabolic process"/>
    <property type="evidence" value="ECO:0007669"/>
    <property type="project" value="TreeGrafter"/>
</dbReference>
<organism evidence="4 5">
    <name type="scientific">Caldovatus sediminis</name>
    <dbReference type="NCBI Taxonomy" id="2041189"/>
    <lineage>
        <taxon>Bacteria</taxon>
        <taxon>Pseudomonadati</taxon>
        <taxon>Pseudomonadota</taxon>
        <taxon>Alphaproteobacteria</taxon>
        <taxon>Acetobacterales</taxon>
        <taxon>Roseomonadaceae</taxon>
        <taxon>Caldovatus</taxon>
    </lineage>
</organism>
<accession>A0A8J3EBQ0</accession>
<dbReference type="GO" id="GO:0018845">
    <property type="term" value="F:2-hydroxychromene-2-carboxylate isomerase activity"/>
    <property type="evidence" value="ECO:0007669"/>
    <property type="project" value="UniProtKB-UniRule"/>
</dbReference>
<evidence type="ECO:0000256" key="1">
    <source>
        <dbReference type="PIRNR" id="PIRNR006386"/>
    </source>
</evidence>
<reference evidence="4 5" key="1">
    <citation type="journal article" date="2014" name="Int. J. Syst. Evol. Microbiol.">
        <title>Complete genome sequence of Corynebacterium casei LMG S-19264T (=DSM 44701T), isolated from a smear-ripened cheese.</title>
        <authorList>
            <consortium name="US DOE Joint Genome Institute (JGI-PGF)"/>
            <person name="Walter F."/>
            <person name="Albersmeier A."/>
            <person name="Kalinowski J."/>
            <person name="Ruckert C."/>
        </authorList>
    </citation>
    <scope>NUCLEOTIDE SEQUENCE [LARGE SCALE GENOMIC DNA]</scope>
    <source>
        <strain evidence="4 5">CGMCC 1.16330</strain>
    </source>
</reference>
<dbReference type="Gene3D" id="3.40.30.10">
    <property type="entry name" value="Glutaredoxin"/>
    <property type="match status" value="1"/>
</dbReference>
<dbReference type="InterPro" id="IPR001853">
    <property type="entry name" value="DSBA-like_thioredoxin_dom"/>
</dbReference>
<dbReference type="GO" id="GO:0004364">
    <property type="term" value="F:glutathione transferase activity"/>
    <property type="evidence" value="ECO:0007669"/>
    <property type="project" value="TreeGrafter"/>
</dbReference>
<dbReference type="PANTHER" id="PTHR42943:SF13">
    <property type="entry name" value="GLUTATHIONE S-TRANSFERASE KAPPA-RELATED"/>
    <property type="match status" value="1"/>
</dbReference>
<evidence type="ECO:0000259" key="3">
    <source>
        <dbReference type="Pfam" id="PF01323"/>
    </source>
</evidence>
<evidence type="ECO:0000256" key="2">
    <source>
        <dbReference type="PIRSR" id="PIRSR006386-1"/>
    </source>
</evidence>
<dbReference type="EC" id="5.99.1.4" evidence="1"/>
<keyword evidence="5" id="KW-1185">Reference proteome</keyword>
<dbReference type="InterPro" id="IPR044087">
    <property type="entry name" value="NahD-like"/>
</dbReference>
<proteinExistence type="inferred from homology"/>
<dbReference type="PIRSF" id="PIRSF006386">
    <property type="entry name" value="HCCAis_GSTk"/>
    <property type="match status" value="1"/>
</dbReference>
<keyword evidence="1 4" id="KW-0413">Isomerase</keyword>
<dbReference type="PANTHER" id="PTHR42943">
    <property type="entry name" value="GLUTATHIONE S-TRANSFERASE KAPPA"/>
    <property type="match status" value="1"/>
</dbReference>